<name>A0ABS0D470_9NOCA</name>
<gene>
    <name evidence="1" type="ORF">IU449_01700</name>
</gene>
<accession>A0ABS0D470</accession>
<dbReference type="InterPro" id="IPR024185">
    <property type="entry name" value="FTHF_cligase-like_sf"/>
</dbReference>
<dbReference type="SUPFAM" id="SSF100950">
    <property type="entry name" value="NagB/RpiA/CoA transferase-like"/>
    <property type="match status" value="1"/>
</dbReference>
<comment type="caution">
    <text evidence="1">The sequence shown here is derived from an EMBL/GenBank/DDBJ whole genome shotgun (WGS) entry which is preliminary data.</text>
</comment>
<sequence length="207" mass="21591">MSSDEHLLRRVRDLLIELPDDERMVPASRAGRHALADPADRTRLVAEFLDRLTRGGAHGLRTTEEEVPAALRELLRAAGVRCVLVPDGLPGKLLAPWAAEGNRVVTDSPMATAGDRDGIGAVVTVCAGAVADSGALVFDGGPGQMRKTTRAESGVQVCLVRAEQVGPSLPEVVDRLDPRRSITLFGGHAGAGGEAAAVAGLVVLVVE</sequence>
<evidence type="ECO:0000313" key="2">
    <source>
        <dbReference type="Proteomes" id="UP000707731"/>
    </source>
</evidence>
<keyword evidence="2" id="KW-1185">Reference proteome</keyword>
<dbReference type="InterPro" id="IPR037171">
    <property type="entry name" value="NagB/RpiA_transferase-like"/>
</dbReference>
<reference evidence="1 2" key="1">
    <citation type="submission" date="2020-10" db="EMBL/GenBank/DDBJ databases">
        <title>Identification of Nocardia species via Next-generation sequencing and recognition of intraspecies genetic diversity.</title>
        <authorList>
            <person name="Li P."/>
            <person name="Li P."/>
            <person name="Lu B."/>
        </authorList>
    </citation>
    <scope>NUCLEOTIDE SEQUENCE [LARGE SCALE GENOMIC DNA]</scope>
    <source>
        <strain evidence="1 2">BJ06-0143</strain>
    </source>
</reference>
<organism evidence="1 2">
    <name type="scientific">Nocardia higoensis</name>
    <dbReference type="NCBI Taxonomy" id="228599"/>
    <lineage>
        <taxon>Bacteria</taxon>
        <taxon>Bacillati</taxon>
        <taxon>Actinomycetota</taxon>
        <taxon>Actinomycetes</taxon>
        <taxon>Mycobacteriales</taxon>
        <taxon>Nocardiaceae</taxon>
        <taxon>Nocardia</taxon>
    </lineage>
</organism>
<dbReference type="RefSeq" id="WP_195000206.1">
    <property type="nucleotide sequence ID" value="NZ_JADLQN010000001.1"/>
</dbReference>
<proteinExistence type="predicted"/>
<dbReference type="Proteomes" id="UP000707731">
    <property type="component" value="Unassembled WGS sequence"/>
</dbReference>
<dbReference type="EMBL" id="JADLQN010000001">
    <property type="protein sequence ID" value="MBF6353274.1"/>
    <property type="molecule type" value="Genomic_DNA"/>
</dbReference>
<protein>
    <submittedName>
        <fullName evidence="1">Lactate utilization protein C</fullName>
    </submittedName>
</protein>
<dbReference type="Gene3D" id="3.40.50.10420">
    <property type="entry name" value="NagB/RpiA/CoA transferase-like"/>
    <property type="match status" value="1"/>
</dbReference>
<evidence type="ECO:0000313" key="1">
    <source>
        <dbReference type="EMBL" id="MBF6353274.1"/>
    </source>
</evidence>